<feature type="chain" id="PRO_5046908470" evidence="8">
    <location>
        <begin position="22"/>
        <end position="486"/>
    </location>
</feature>
<dbReference type="InterPro" id="IPR009003">
    <property type="entry name" value="Peptidase_S1_PA"/>
</dbReference>
<dbReference type="InterPro" id="IPR011782">
    <property type="entry name" value="Pept_S1C_Do"/>
</dbReference>
<gene>
    <name evidence="10" type="ORF">ABFZ84_10690</name>
</gene>
<dbReference type="PRINTS" id="PR00834">
    <property type="entry name" value="PROTEASES2C"/>
</dbReference>
<evidence type="ECO:0000259" key="9">
    <source>
        <dbReference type="PROSITE" id="PS50106"/>
    </source>
</evidence>
<protein>
    <submittedName>
        <fullName evidence="10">DegQ family serine endoprotease</fullName>
    </submittedName>
</protein>
<evidence type="ECO:0000256" key="2">
    <source>
        <dbReference type="ARBA" id="ARBA00022670"/>
    </source>
</evidence>
<evidence type="ECO:0000256" key="5">
    <source>
        <dbReference type="ARBA" id="ARBA00022801"/>
    </source>
</evidence>
<evidence type="ECO:0000313" key="11">
    <source>
        <dbReference type="Proteomes" id="UP001560685"/>
    </source>
</evidence>
<comment type="similarity">
    <text evidence="1">Belongs to the peptidase S1C family.</text>
</comment>
<reference evidence="10 11" key="1">
    <citation type="submission" date="2024-05" db="EMBL/GenBank/DDBJ databases">
        <title>Three bacterial strains, DH-69, EH-24, and ECK-19 isolated from coastal sediments.</title>
        <authorList>
            <person name="Ye Y.-Q."/>
            <person name="Du Z.-J."/>
        </authorList>
    </citation>
    <scope>NUCLEOTIDE SEQUENCE [LARGE SCALE GENOMIC DNA]</scope>
    <source>
        <strain evidence="10 11">ECK-19</strain>
    </source>
</reference>
<dbReference type="PROSITE" id="PS51257">
    <property type="entry name" value="PROKAR_LIPOPROTEIN"/>
    <property type="match status" value="1"/>
</dbReference>
<evidence type="ECO:0000256" key="1">
    <source>
        <dbReference type="ARBA" id="ARBA00010541"/>
    </source>
</evidence>
<feature type="domain" description="PDZ" evidence="9">
    <location>
        <begin position="308"/>
        <end position="341"/>
    </location>
</feature>
<evidence type="ECO:0000256" key="4">
    <source>
        <dbReference type="ARBA" id="ARBA00022737"/>
    </source>
</evidence>
<dbReference type="PANTHER" id="PTHR22939">
    <property type="entry name" value="SERINE PROTEASE FAMILY S1C HTRA-RELATED"/>
    <property type="match status" value="1"/>
</dbReference>
<organism evidence="10 11">
    <name type="scientific">Hyphococcus lacteus</name>
    <dbReference type="NCBI Taxonomy" id="3143536"/>
    <lineage>
        <taxon>Bacteria</taxon>
        <taxon>Pseudomonadati</taxon>
        <taxon>Pseudomonadota</taxon>
        <taxon>Alphaproteobacteria</taxon>
        <taxon>Parvularculales</taxon>
        <taxon>Parvularculaceae</taxon>
        <taxon>Hyphococcus</taxon>
    </lineage>
</organism>
<dbReference type="EMBL" id="JBEHZE010000001">
    <property type="protein sequence ID" value="MEX6634017.1"/>
    <property type="molecule type" value="Genomic_DNA"/>
</dbReference>
<dbReference type="PROSITE" id="PS50106">
    <property type="entry name" value="PDZ"/>
    <property type="match status" value="2"/>
</dbReference>
<dbReference type="InterPro" id="IPR036034">
    <property type="entry name" value="PDZ_sf"/>
</dbReference>
<keyword evidence="4" id="KW-0677">Repeat</keyword>
<keyword evidence="3 8" id="KW-0732">Signal</keyword>
<dbReference type="PANTHER" id="PTHR22939:SF129">
    <property type="entry name" value="SERINE PROTEASE HTRA2, MITOCHONDRIAL"/>
    <property type="match status" value="1"/>
</dbReference>
<feature type="signal peptide" evidence="8">
    <location>
        <begin position="1"/>
        <end position="21"/>
    </location>
</feature>
<dbReference type="SMART" id="SM00228">
    <property type="entry name" value="PDZ"/>
    <property type="match status" value="2"/>
</dbReference>
<proteinExistence type="inferred from homology"/>
<dbReference type="Gene3D" id="2.30.42.10">
    <property type="match status" value="2"/>
</dbReference>
<keyword evidence="2" id="KW-0645">Protease</keyword>
<comment type="caution">
    <text evidence="10">The sequence shown here is derived from an EMBL/GenBank/DDBJ whole genome shotgun (WGS) entry which is preliminary data.</text>
</comment>
<evidence type="ECO:0000256" key="8">
    <source>
        <dbReference type="SAM" id="SignalP"/>
    </source>
</evidence>
<dbReference type="SUPFAM" id="SSF50494">
    <property type="entry name" value="Trypsin-like serine proteases"/>
    <property type="match status" value="1"/>
</dbReference>
<dbReference type="InterPro" id="IPR001940">
    <property type="entry name" value="Peptidase_S1C"/>
</dbReference>
<dbReference type="Pfam" id="PF13180">
    <property type="entry name" value="PDZ_2"/>
    <property type="match status" value="1"/>
</dbReference>
<accession>A0ABV3Z743</accession>
<dbReference type="RefSeq" id="WP_369314010.1">
    <property type="nucleotide sequence ID" value="NZ_JBEHZE010000001.1"/>
</dbReference>
<evidence type="ECO:0000256" key="6">
    <source>
        <dbReference type="ARBA" id="ARBA00022825"/>
    </source>
</evidence>
<dbReference type="Pfam" id="PF13365">
    <property type="entry name" value="Trypsin_2"/>
    <property type="match status" value="1"/>
</dbReference>
<keyword evidence="11" id="KW-1185">Reference proteome</keyword>
<name>A0ABV3Z743_9PROT</name>
<keyword evidence="5" id="KW-0378">Hydrolase</keyword>
<dbReference type="Gene3D" id="2.40.10.120">
    <property type="match status" value="1"/>
</dbReference>
<feature type="domain" description="PDZ" evidence="9">
    <location>
        <begin position="399"/>
        <end position="452"/>
    </location>
</feature>
<dbReference type="Pfam" id="PF00595">
    <property type="entry name" value="PDZ"/>
    <property type="match status" value="1"/>
</dbReference>
<evidence type="ECO:0000256" key="3">
    <source>
        <dbReference type="ARBA" id="ARBA00022729"/>
    </source>
</evidence>
<evidence type="ECO:0000313" key="10">
    <source>
        <dbReference type="EMBL" id="MEX6634017.1"/>
    </source>
</evidence>
<dbReference type="Proteomes" id="UP001560685">
    <property type="component" value="Unassembled WGS sequence"/>
</dbReference>
<keyword evidence="6" id="KW-0720">Serine protease</keyword>
<feature type="region of interest" description="Disordered" evidence="7">
    <location>
        <begin position="25"/>
        <end position="46"/>
    </location>
</feature>
<sequence>MIRILSASLAGFALFLSSACAQPAPENPDKAATTEDLDGASITSSPRAVPQSMAEVKLSFAPVVERAAPAVVNIYSSRVVKQRSAFAGDPFFERFFGGNMDAPRERVQNALGSGVIVSPDGVVVTNNHVIEGMTEIKVVLNDRREYKAEMVLADPQTDLAVLQIDVDAPLPYLSFANSDSIQVGDVVLAIGNPFGVGQTVTNGIISALARTAVSVSDYQFFIQTDAAINPGNSGGALIDIDGRLVGVNTAIYSRSGGSNGIGFAIPSRLVQQVIKSAISGNALVRPWLGASSSTVTADLAKALKLDRPAGAIVDDIWKRGPADLAGIKPGDVIMEVDGQPVYDAQTLQYRIGVTNDGDKADVVYVRNGKMRNATIKLSLPPETPARDTRTLEGQHPLSGVTVDNLSPRYSEELGLDPLSTGVVVTEVQSRSFAARRGLRPGHKILSVNGTTVNTSAELAREIEKPETRWELEIDTGGRIVPWRVGR</sequence>
<dbReference type="SUPFAM" id="SSF50156">
    <property type="entry name" value="PDZ domain-like"/>
    <property type="match status" value="2"/>
</dbReference>
<evidence type="ECO:0000256" key="7">
    <source>
        <dbReference type="SAM" id="MobiDB-lite"/>
    </source>
</evidence>
<dbReference type="InterPro" id="IPR001478">
    <property type="entry name" value="PDZ"/>
</dbReference>
<dbReference type="NCBIfam" id="TIGR02037">
    <property type="entry name" value="degP_htrA_DO"/>
    <property type="match status" value="1"/>
</dbReference>